<gene>
    <name evidence="2" type="ORF">KN1_16370</name>
</gene>
<feature type="transmembrane region" description="Helical" evidence="1">
    <location>
        <begin position="6"/>
        <end position="24"/>
    </location>
</feature>
<feature type="transmembrane region" description="Helical" evidence="1">
    <location>
        <begin position="98"/>
        <end position="119"/>
    </location>
</feature>
<keyword evidence="1" id="KW-0472">Membrane</keyword>
<evidence type="ECO:0000256" key="1">
    <source>
        <dbReference type="SAM" id="Phobius"/>
    </source>
</evidence>
<organism evidence="2 3">
    <name type="scientific">Stygiolobus caldivivus</name>
    <dbReference type="NCBI Taxonomy" id="2824673"/>
    <lineage>
        <taxon>Archaea</taxon>
        <taxon>Thermoproteota</taxon>
        <taxon>Thermoprotei</taxon>
        <taxon>Sulfolobales</taxon>
        <taxon>Sulfolobaceae</taxon>
        <taxon>Stygiolobus</taxon>
    </lineage>
</organism>
<feature type="transmembrane region" description="Helical" evidence="1">
    <location>
        <begin position="60"/>
        <end position="82"/>
    </location>
</feature>
<dbReference type="AlphaFoldDB" id="A0A8D5U783"/>
<feature type="transmembrane region" description="Helical" evidence="1">
    <location>
        <begin position="139"/>
        <end position="156"/>
    </location>
</feature>
<keyword evidence="3" id="KW-1185">Reference proteome</keyword>
<evidence type="ECO:0000313" key="2">
    <source>
        <dbReference type="EMBL" id="BCU70340.1"/>
    </source>
</evidence>
<dbReference type="KEGG" id="csty:KN1_16370"/>
<accession>A0A8D5U783</accession>
<feature type="transmembrane region" description="Helical" evidence="1">
    <location>
        <begin position="212"/>
        <end position="243"/>
    </location>
</feature>
<keyword evidence="1" id="KW-0812">Transmembrane</keyword>
<dbReference type="EMBL" id="AP024597">
    <property type="protein sequence ID" value="BCU70340.1"/>
    <property type="molecule type" value="Genomic_DNA"/>
</dbReference>
<feature type="transmembrane region" description="Helical" evidence="1">
    <location>
        <begin position="186"/>
        <end position="205"/>
    </location>
</feature>
<name>A0A8D5U783_9CREN</name>
<sequence>MELLLFSSIASVMVIGIVLILYLFERIKNYAGLFLVYFLLGMMISMFLSAIYYLYYPSSISIAIAFLTNSIYMVSLLVPFFLNAKRLASKEYNGGHEIYVSTLAVVNEFLMGYAFNLAYLGKNYFENGIDIFNYSIDSYWFFYPMMAEMLSLYIINYMKNESVRRDLFPLIGIATFPPILLNETYWIYSTVIISLGLCFIGVISSKDKTIKIVYLALAIGTVLTFYTSLLYEVLILVGMVMYYQKVLLKKSYNAFNA</sequence>
<protein>
    <submittedName>
        <fullName evidence="2">Uncharacterized protein</fullName>
    </submittedName>
</protein>
<feature type="transmembrane region" description="Helical" evidence="1">
    <location>
        <begin position="31"/>
        <end position="54"/>
    </location>
</feature>
<dbReference type="Proteomes" id="UP000825123">
    <property type="component" value="Chromosome"/>
</dbReference>
<proteinExistence type="predicted"/>
<dbReference type="RefSeq" id="WP_221286895.1">
    <property type="nucleotide sequence ID" value="NZ_AP024597.1"/>
</dbReference>
<keyword evidence="1" id="KW-1133">Transmembrane helix</keyword>
<dbReference type="GeneID" id="66163357"/>
<reference evidence="2 3" key="1">
    <citation type="submission" date="2021-04" db="EMBL/GenBank/DDBJ databases">
        <title>Complete genome sequence of Stygiolobus sp. KN-1.</title>
        <authorList>
            <person name="Nakamura K."/>
            <person name="Sakai H."/>
            <person name="Kurosawa N."/>
        </authorList>
    </citation>
    <scope>NUCLEOTIDE SEQUENCE [LARGE SCALE GENOMIC DNA]</scope>
    <source>
        <strain evidence="2 3">KN-1</strain>
    </source>
</reference>
<evidence type="ECO:0000313" key="3">
    <source>
        <dbReference type="Proteomes" id="UP000825123"/>
    </source>
</evidence>